<keyword evidence="4" id="KW-1185">Reference proteome</keyword>
<dbReference type="PANTHER" id="PTHR31977:SF1">
    <property type="entry name" value="UPF0696 PROTEIN C11ORF68"/>
    <property type="match status" value="1"/>
</dbReference>
<feature type="compositionally biased region" description="Basic and acidic residues" evidence="2">
    <location>
        <begin position="267"/>
        <end position="279"/>
    </location>
</feature>
<dbReference type="EMBL" id="JABCKV010000013">
    <property type="protein sequence ID" value="KAG5647101.1"/>
    <property type="molecule type" value="Genomic_DNA"/>
</dbReference>
<proteinExistence type="inferred from homology"/>
<feature type="compositionally biased region" description="Acidic residues" evidence="2">
    <location>
        <begin position="334"/>
        <end position="344"/>
    </location>
</feature>
<dbReference type="InterPro" id="IPR015034">
    <property type="entry name" value="Bles03"/>
</dbReference>
<dbReference type="OrthoDB" id="10067381at2759"/>
<feature type="compositionally biased region" description="Basic and acidic residues" evidence="2">
    <location>
        <begin position="226"/>
        <end position="238"/>
    </location>
</feature>
<dbReference type="InterPro" id="IPR023398">
    <property type="entry name" value="TIF_eIF4e-like"/>
</dbReference>
<sequence length="354" mass="38838">MMGRNHLQWIWVRGSEPKSKDRAVEKAIEEAAELLKKVTEKVEAIKNDASIPVRSSKKTGAKSKKEVREQVQAEATESLKEIAVRHGYVSGKWLIFASPGKVDTIWTSLATSLASGPLASTSARLAKVATSPAEDSPNYQHIICVYVPDVYDKVEVTEIMRIMLRNHGVSLSGVKSNLYTSLRIDSKHASGIPSTTWKNSALMDDKESKELKDAFFAELASTKPAASDKPKSAVKSDEAAPAGKAKPKLKKKAADDPFASDDDDDAKADAGEEKRKEAIQAKTAKGKPQPKKKVVDDTFGSDDDDAEEEAKRKSEVSKKKSKAVSRSKKRQISESDEGDVEEEEDRPKKRRSGR</sequence>
<dbReference type="SUPFAM" id="SSF55418">
    <property type="entry name" value="eIF4e-like"/>
    <property type="match status" value="1"/>
</dbReference>
<evidence type="ECO:0000313" key="3">
    <source>
        <dbReference type="EMBL" id="KAG5647101.1"/>
    </source>
</evidence>
<organism evidence="3 4">
    <name type="scientific">Asterophora parasitica</name>
    <dbReference type="NCBI Taxonomy" id="117018"/>
    <lineage>
        <taxon>Eukaryota</taxon>
        <taxon>Fungi</taxon>
        <taxon>Dikarya</taxon>
        <taxon>Basidiomycota</taxon>
        <taxon>Agaricomycotina</taxon>
        <taxon>Agaricomycetes</taxon>
        <taxon>Agaricomycetidae</taxon>
        <taxon>Agaricales</taxon>
        <taxon>Tricholomatineae</taxon>
        <taxon>Lyophyllaceae</taxon>
        <taxon>Asterophora</taxon>
    </lineage>
</organism>
<dbReference type="Gene3D" id="3.30.760.10">
    <property type="entry name" value="RNA Cap, Translation Initiation Factor Eif4e"/>
    <property type="match status" value="1"/>
</dbReference>
<evidence type="ECO:0000256" key="1">
    <source>
        <dbReference type="ARBA" id="ARBA00010568"/>
    </source>
</evidence>
<comment type="similarity">
    <text evidence="1">Belongs to the UPF0696 family.</text>
</comment>
<protein>
    <submittedName>
        <fullName evidence="3">Uncharacterized protein</fullName>
    </submittedName>
</protein>
<evidence type="ECO:0000313" key="4">
    <source>
        <dbReference type="Proteomes" id="UP000775547"/>
    </source>
</evidence>
<reference evidence="3" key="2">
    <citation type="submission" date="2021-10" db="EMBL/GenBank/DDBJ databases">
        <title>Phylogenomics reveals ancestral predisposition of the termite-cultivated fungus Termitomyces towards a domesticated lifestyle.</title>
        <authorList>
            <person name="Auxier B."/>
            <person name="Grum-Grzhimaylo A."/>
            <person name="Cardenas M.E."/>
            <person name="Lodge J.D."/>
            <person name="Laessoe T."/>
            <person name="Pedersen O."/>
            <person name="Smith M.E."/>
            <person name="Kuyper T.W."/>
            <person name="Franco-Molano E.A."/>
            <person name="Baroni T.J."/>
            <person name="Aanen D.K."/>
        </authorList>
    </citation>
    <scope>NUCLEOTIDE SEQUENCE</scope>
    <source>
        <strain evidence="3">AP01</strain>
        <tissue evidence="3">Mycelium</tissue>
    </source>
</reference>
<gene>
    <name evidence="3" type="ORF">DXG03_001472</name>
</gene>
<dbReference type="Proteomes" id="UP000775547">
    <property type="component" value="Unassembled WGS sequence"/>
</dbReference>
<feature type="compositionally biased region" description="Basic and acidic residues" evidence="2">
    <location>
        <begin position="309"/>
        <end position="318"/>
    </location>
</feature>
<dbReference type="PANTHER" id="PTHR31977">
    <property type="entry name" value="UPF0696 PROTEIN C11ORF68"/>
    <property type="match status" value="1"/>
</dbReference>
<dbReference type="Pfam" id="PF08939">
    <property type="entry name" value="Bles03"/>
    <property type="match status" value="1"/>
</dbReference>
<evidence type="ECO:0000256" key="2">
    <source>
        <dbReference type="SAM" id="MobiDB-lite"/>
    </source>
</evidence>
<comment type="caution">
    <text evidence="3">The sequence shown here is derived from an EMBL/GenBank/DDBJ whole genome shotgun (WGS) entry which is preliminary data.</text>
</comment>
<feature type="compositionally biased region" description="Acidic residues" evidence="2">
    <location>
        <begin position="299"/>
        <end position="308"/>
    </location>
</feature>
<accession>A0A9P7KGR6</accession>
<feature type="region of interest" description="Disordered" evidence="2">
    <location>
        <begin position="225"/>
        <end position="354"/>
    </location>
</feature>
<dbReference type="AlphaFoldDB" id="A0A9P7KGR6"/>
<reference evidence="3" key="1">
    <citation type="submission" date="2020-07" db="EMBL/GenBank/DDBJ databases">
        <authorList>
            <person name="Nieuwenhuis M."/>
            <person name="Van De Peppel L.J.J."/>
        </authorList>
    </citation>
    <scope>NUCLEOTIDE SEQUENCE</scope>
    <source>
        <strain evidence="3">AP01</strain>
        <tissue evidence="3">Mycelium</tissue>
    </source>
</reference>
<feature type="compositionally biased region" description="Basic residues" evidence="2">
    <location>
        <begin position="319"/>
        <end position="330"/>
    </location>
</feature>
<name>A0A9P7KGR6_9AGAR</name>